<dbReference type="InterPro" id="IPR043519">
    <property type="entry name" value="NT_sf"/>
</dbReference>
<reference evidence="1 2" key="1">
    <citation type="submission" date="2019-06" db="EMBL/GenBank/DDBJ databases">
        <title>Persicimonas caeni gen. nov., sp. nov., a predatory bacterium isolated from solar saltern.</title>
        <authorList>
            <person name="Wang S."/>
        </authorList>
    </citation>
    <scope>NUCLEOTIDE SEQUENCE [LARGE SCALE GENOMIC DNA]</scope>
    <source>
        <strain evidence="1 2">YN101</strain>
    </source>
</reference>
<keyword evidence="2" id="KW-1185">Reference proteome</keyword>
<sequence length="272" mass="30986">MTLDHEPGEGTIPKEGIAVAHDAMEAFHDAGVPFLVGGAYALAVYTGIERYTKDFDVFVRESDVERALQVLSDVGFRTKMESEIWIAKAFRGEEYVDLIFNSGNARTRVDDSWFDYAVEHDVFGVSALICPPEEIIWSKSYIMERERYDGADIAHILRACGDDLDWERLLERFDDHWRVLLSHLVLFGFIYPAQRDIIPSEVMAHLLDLAEQETSEPPPETRICRGTLLSRSQYGVDVQMWGCLDARIEPHGELTEAQARELSPPFRPPQRP</sequence>
<dbReference type="Pfam" id="PF09970">
    <property type="entry name" value="DUF2204"/>
    <property type="match status" value="1"/>
</dbReference>
<dbReference type="EMBL" id="CP041186">
    <property type="protein sequence ID" value="QDG49566.1"/>
    <property type="molecule type" value="Genomic_DNA"/>
</dbReference>
<dbReference type="SUPFAM" id="SSF81301">
    <property type="entry name" value="Nucleotidyltransferase"/>
    <property type="match status" value="1"/>
</dbReference>
<dbReference type="InterPro" id="IPR018700">
    <property type="entry name" value="DUF2204"/>
</dbReference>
<dbReference type="Proteomes" id="UP000315995">
    <property type="component" value="Chromosome"/>
</dbReference>
<accession>A0A5B8Y044</accession>
<dbReference type="RefSeq" id="WP_141196063.1">
    <property type="nucleotide sequence ID" value="NZ_CP041186.1"/>
</dbReference>
<accession>A0A4Y6PMN9</accession>
<dbReference type="GO" id="GO:0016740">
    <property type="term" value="F:transferase activity"/>
    <property type="evidence" value="ECO:0007669"/>
    <property type="project" value="UniProtKB-KW"/>
</dbReference>
<dbReference type="OrthoDB" id="9782533at2"/>
<name>A0A4Y6PMN9_PERCE</name>
<protein>
    <submittedName>
        <fullName evidence="1">Nucleotidyltransferase family protein</fullName>
    </submittedName>
</protein>
<gene>
    <name evidence="1" type="ORF">FIV42_02070</name>
</gene>
<evidence type="ECO:0000313" key="2">
    <source>
        <dbReference type="Proteomes" id="UP000315995"/>
    </source>
</evidence>
<dbReference type="AlphaFoldDB" id="A0A4Y6PMN9"/>
<evidence type="ECO:0000313" key="1">
    <source>
        <dbReference type="EMBL" id="QDG49566.1"/>
    </source>
</evidence>
<proteinExistence type="predicted"/>
<keyword evidence="1" id="KW-0808">Transferase</keyword>
<dbReference type="Gene3D" id="3.30.460.40">
    <property type="match status" value="1"/>
</dbReference>
<organism evidence="1 2">
    <name type="scientific">Persicimonas caeni</name>
    <dbReference type="NCBI Taxonomy" id="2292766"/>
    <lineage>
        <taxon>Bacteria</taxon>
        <taxon>Deltaproteobacteria</taxon>
        <taxon>Bradymonadales</taxon>
        <taxon>Bradymonadaceae</taxon>
        <taxon>Persicimonas</taxon>
    </lineage>
</organism>